<protein>
    <submittedName>
        <fullName evidence="1">Uncharacterized protein</fullName>
    </submittedName>
</protein>
<name>A0A0R2IKI6_9LACO</name>
<proteinExistence type="predicted"/>
<dbReference type="EMBL" id="JQBR01000009">
    <property type="protein sequence ID" value="KRN65400.1"/>
    <property type="molecule type" value="Genomic_DNA"/>
</dbReference>
<gene>
    <name evidence="1" type="ORF">IV80_GL001905</name>
</gene>
<organism evidence="1 2">
    <name type="scientific">Pediococcus cellicola</name>
    <dbReference type="NCBI Taxonomy" id="319652"/>
    <lineage>
        <taxon>Bacteria</taxon>
        <taxon>Bacillati</taxon>
        <taxon>Bacillota</taxon>
        <taxon>Bacilli</taxon>
        <taxon>Lactobacillales</taxon>
        <taxon>Lactobacillaceae</taxon>
        <taxon>Pediococcus</taxon>
    </lineage>
</organism>
<dbReference type="OrthoDB" id="8704087at2"/>
<keyword evidence="2" id="KW-1185">Reference proteome</keyword>
<dbReference type="Proteomes" id="UP000051568">
    <property type="component" value="Unassembled WGS sequence"/>
</dbReference>
<dbReference type="AlphaFoldDB" id="A0A0R2IKI6"/>
<evidence type="ECO:0000313" key="1">
    <source>
        <dbReference type="EMBL" id="KRN65400.1"/>
    </source>
</evidence>
<sequence length="260" mass="30556">MRDDFVYIHLEPIANLIYSRGLSVEDFLRGIPRIPTHILVLNTPVNDNLSIDNHTQLNTVSGTFNIRKYLTNPKADHVSWLDYSRPEGLDELLPEEIAELLYLGHMHTHYTTPFSYKLQNDFVFLSLASKQLKIYYRQLKNFYPVLNGSLIRHTRQSFNERRMFRRYENFADIPQTLLRQLTPILSSGIIFAFDQAFEQEKQYRIPILVVKDNAQSPIYRSRTSLYTQATQVAVLRYNMISGHWHLVITDSSAFEDDQFY</sequence>
<dbReference type="STRING" id="319652.IV80_GL001905"/>
<dbReference type="PATRIC" id="fig|319652.3.peg.1939"/>
<comment type="caution">
    <text evidence="1">The sequence shown here is derived from an EMBL/GenBank/DDBJ whole genome shotgun (WGS) entry which is preliminary data.</text>
</comment>
<reference evidence="1 2" key="1">
    <citation type="journal article" date="2015" name="Genome Announc.">
        <title>Expanding the biotechnology potential of lactobacilli through comparative genomics of 213 strains and associated genera.</title>
        <authorList>
            <person name="Sun Z."/>
            <person name="Harris H.M."/>
            <person name="McCann A."/>
            <person name="Guo C."/>
            <person name="Argimon S."/>
            <person name="Zhang W."/>
            <person name="Yang X."/>
            <person name="Jeffery I.B."/>
            <person name="Cooney J.C."/>
            <person name="Kagawa T.F."/>
            <person name="Liu W."/>
            <person name="Song Y."/>
            <person name="Salvetti E."/>
            <person name="Wrobel A."/>
            <person name="Rasinkangas P."/>
            <person name="Parkhill J."/>
            <person name="Rea M.C."/>
            <person name="O'Sullivan O."/>
            <person name="Ritari J."/>
            <person name="Douillard F.P."/>
            <person name="Paul Ross R."/>
            <person name="Yang R."/>
            <person name="Briner A.E."/>
            <person name="Felis G.E."/>
            <person name="de Vos W.M."/>
            <person name="Barrangou R."/>
            <person name="Klaenhammer T.R."/>
            <person name="Caufield P.W."/>
            <person name="Cui Y."/>
            <person name="Zhang H."/>
            <person name="O'Toole P.W."/>
        </authorList>
    </citation>
    <scope>NUCLEOTIDE SEQUENCE [LARGE SCALE GENOMIC DNA]</scope>
    <source>
        <strain evidence="1 2">DSM 17757</strain>
    </source>
</reference>
<evidence type="ECO:0000313" key="2">
    <source>
        <dbReference type="Proteomes" id="UP000051568"/>
    </source>
</evidence>
<accession>A0A0R2IKI6</accession>